<proteinExistence type="predicted"/>
<dbReference type="Proteomes" id="UP001589789">
    <property type="component" value="Unassembled WGS sequence"/>
</dbReference>
<reference evidence="1 2" key="1">
    <citation type="submission" date="2024-09" db="EMBL/GenBank/DDBJ databases">
        <authorList>
            <person name="Sun Q."/>
            <person name="Mori K."/>
        </authorList>
    </citation>
    <scope>NUCLEOTIDE SEQUENCE [LARGE SCALE GENOMIC DNA]</scope>
    <source>
        <strain evidence="1 2">CCM 7468</strain>
    </source>
</reference>
<comment type="caution">
    <text evidence="1">The sequence shown here is derived from an EMBL/GenBank/DDBJ whole genome shotgun (WGS) entry which is preliminary data.</text>
</comment>
<keyword evidence="2" id="KW-1185">Reference proteome</keyword>
<accession>A0ABV6IP70</accession>
<dbReference type="EMBL" id="JBHLVZ010000003">
    <property type="protein sequence ID" value="MFC0385147.1"/>
    <property type="molecule type" value="Genomic_DNA"/>
</dbReference>
<protein>
    <recommendedName>
        <fullName evidence="3">Antifreeze protein</fullName>
    </recommendedName>
</protein>
<organism evidence="1 2">
    <name type="scientific">Muricoccus vinaceus</name>
    <dbReference type="NCBI Taxonomy" id="424704"/>
    <lineage>
        <taxon>Bacteria</taxon>
        <taxon>Pseudomonadati</taxon>
        <taxon>Pseudomonadota</taxon>
        <taxon>Alphaproteobacteria</taxon>
        <taxon>Acetobacterales</taxon>
        <taxon>Roseomonadaceae</taxon>
        <taxon>Muricoccus</taxon>
    </lineage>
</organism>
<sequence>MARKNTTNPFAAYAWLAEAGWVFAMHSAQLWANPAKASARLAALGAEKQKAFAEGAMKASAAAMRGAKPEAIAKAAMAPARHRVRANARKLQKG</sequence>
<dbReference type="RefSeq" id="WP_377049302.1">
    <property type="nucleotide sequence ID" value="NZ_JBHLVZ010000003.1"/>
</dbReference>
<name>A0ABV6IP70_9PROT</name>
<gene>
    <name evidence="1" type="ORF">ACFFIC_06220</name>
</gene>
<evidence type="ECO:0008006" key="3">
    <source>
        <dbReference type="Google" id="ProtNLM"/>
    </source>
</evidence>
<evidence type="ECO:0000313" key="2">
    <source>
        <dbReference type="Proteomes" id="UP001589789"/>
    </source>
</evidence>
<evidence type="ECO:0000313" key="1">
    <source>
        <dbReference type="EMBL" id="MFC0385147.1"/>
    </source>
</evidence>